<protein>
    <submittedName>
        <fullName evidence="1">mRNA interferase</fullName>
        <ecNumber evidence="1">3.1.-.-</ecNumber>
    </submittedName>
</protein>
<dbReference type="EC" id="3.1.-.-" evidence="1"/>
<name>A0A0S4L9Y7_9BACT</name>
<dbReference type="Gene3D" id="2.30.30.110">
    <property type="match status" value="1"/>
</dbReference>
<dbReference type="STRING" id="1742973.COMA2_170047"/>
<dbReference type="AlphaFoldDB" id="A0A0S4L9Y7"/>
<keyword evidence="2" id="KW-1185">Reference proteome</keyword>
<dbReference type="PANTHER" id="PTHR33988:SF2">
    <property type="entry name" value="ENDORIBONUCLEASE MAZF"/>
    <property type="match status" value="1"/>
</dbReference>
<dbReference type="GO" id="GO:0016787">
    <property type="term" value="F:hydrolase activity"/>
    <property type="evidence" value="ECO:0007669"/>
    <property type="project" value="UniProtKB-KW"/>
</dbReference>
<gene>
    <name evidence="1" type="ORF">COMA2_170047</name>
</gene>
<dbReference type="GO" id="GO:0003677">
    <property type="term" value="F:DNA binding"/>
    <property type="evidence" value="ECO:0007669"/>
    <property type="project" value="InterPro"/>
</dbReference>
<proteinExistence type="predicted"/>
<evidence type="ECO:0000313" key="1">
    <source>
        <dbReference type="EMBL" id="CUS34513.1"/>
    </source>
</evidence>
<dbReference type="InterPro" id="IPR003477">
    <property type="entry name" value="PemK-like"/>
</dbReference>
<dbReference type="SUPFAM" id="SSF50118">
    <property type="entry name" value="Cell growth inhibitor/plasmid maintenance toxic component"/>
    <property type="match status" value="1"/>
</dbReference>
<reference evidence="2" key="1">
    <citation type="submission" date="2015-10" db="EMBL/GenBank/DDBJ databases">
        <authorList>
            <person name="Luecker S."/>
            <person name="Luecker S."/>
        </authorList>
    </citation>
    <scope>NUCLEOTIDE SEQUENCE [LARGE SCALE GENOMIC DNA]</scope>
</reference>
<dbReference type="PANTHER" id="PTHR33988">
    <property type="entry name" value="ENDORIBONUCLEASE MAZF-RELATED"/>
    <property type="match status" value="1"/>
</dbReference>
<dbReference type="GO" id="GO:0006402">
    <property type="term" value="P:mRNA catabolic process"/>
    <property type="evidence" value="ECO:0007669"/>
    <property type="project" value="TreeGrafter"/>
</dbReference>
<dbReference type="EMBL" id="CZPZ01000009">
    <property type="protein sequence ID" value="CUS34513.1"/>
    <property type="molecule type" value="Genomic_DNA"/>
</dbReference>
<keyword evidence="1" id="KW-0378">Hydrolase</keyword>
<dbReference type="GO" id="GO:0016075">
    <property type="term" value="P:rRNA catabolic process"/>
    <property type="evidence" value="ECO:0007669"/>
    <property type="project" value="TreeGrafter"/>
</dbReference>
<sequence length="99" mass="10847">MGSEINKTRPVVVVSSDALGRLPLRLIAPITEWKDHFKGSIWHVRIDPDGRNGLSKVSSIDTLQLRGIDLSRLVKKLGTVPSTVMEELVAAVAAVVEYQ</sequence>
<dbReference type="InterPro" id="IPR011067">
    <property type="entry name" value="Plasmid_toxin/cell-grow_inhib"/>
</dbReference>
<accession>A0A0S4L9Y7</accession>
<dbReference type="Proteomes" id="UP000198736">
    <property type="component" value="Unassembled WGS sequence"/>
</dbReference>
<evidence type="ECO:0000313" key="2">
    <source>
        <dbReference type="Proteomes" id="UP000198736"/>
    </source>
</evidence>
<dbReference type="GO" id="GO:0004521">
    <property type="term" value="F:RNA endonuclease activity"/>
    <property type="evidence" value="ECO:0007669"/>
    <property type="project" value="TreeGrafter"/>
</dbReference>
<dbReference type="Pfam" id="PF02452">
    <property type="entry name" value="PemK_toxin"/>
    <property type="match status" value="1"/>
</dbReference>
<organism evidence="1 2">
    <name type="scientific">Candidatus Nitrospira nitrificans</name>
    <dbReference type="NCBI Taxonomy" id="1742973"/>
    <lineage>
        <taxon>Bacteria</taxon>
        <taxon>Pseudomonadati</taxon>
        <taxon>Nitrospirota</taxon>
        <taxon>Nitrospiria</taxon>
        <taxon>Nitrospirales</taxon>
        <taxon>Nitrospiraceae</taxon>
        <taxon>Nitrospira</taxon>
    </lineage>
</organism>
<dbReference type="PIRSF" id="PIRSF033490">
    <property type="entry name" value="MazF"/>
    <property type="match status" value="1"/>
</dbReference>